<protein>
    <submittedName>
        <fullName evidence="1">FxLD family lantipeptide</fullName>
    </submittedName>
</protein>
<comment type="caution">
    <text evidence="1">The sequence shown here is derived from an EMBL/GenBank/DDBJ whole genome shotgun (WGS) entry which is preliminary data.</text>
</comment>
<name>A0A840QFR3_9PSEU</name>
<dbReference type="RefSeq" id="WP_312864291.1">
    <property type="nucleotide sequence ID" value="NZ_JACHIW010000001.1"/>
</dbReference>
<gene>
    <name evidence="1" type="ORF">BJ970_003487</name>
</gene>
<dbReference type="AlphaFoldDB" id="A0A840QFR3"/>
<evidence type="ECO:0000313" key="1">
    <source>
        <dbReference type="EMBL" id="MBB5155953.1"/>
    </source>
</evidence>
<dbReference type="InterPro" id="IPR027575">
    <property type="entry name" value="LD_lanti_pre"/>
</dbReference>
<sequence length="64" mass="6466">MPLSLALADGIDTAPAPETDEFTLDVSVVEASLPLAKMSCDTSDNCGGTTCGSACTSQVAQNPF</sequence>
<evidence type="ECO:0000313" key="2">
    <source>
        <dbReference type="Proteomes" id="UP000584374"/>
    </source>
</evidence>
<dbReference type="EMBL" id="JACHIW010000001">
    <property type="protein sequence ID" value="MBB5155953.1"/>
    <property type="molecule type" value="Genomic_DNA"/>
</dbReference>
<keyword evidence="2" id="KW-1185">Reference proteome</keyword>
<dbReference type="Proteomes" id="UP000584374">
    <property type="component" value="Unassembled WGS sequence"/>
</dbReference>
<reference evidence="1 2" key="1">
    <citation type="submission" date="2020-08" db="EMBL/GenBank/DDBJ databases">
        <title>Sequencing the genomes of 1000 actinobacteria strains.</title>
        <authorList>
            <person name="Klenk H.-P."/>
        </authorList>
    </citation>
    <scope>NUCLEOTIDE SEQUENCE [LARGE SCALE GENOMIC DNA]</scope>
    <source>
        <strain evidence="1 2">DSM 45584</strain>
    </source>
</reference>
<accession>A0A840QFR3</accession>
<proteinExistence type="predicted"/>
<dbReference type="NCBIfam" id="TIGR04363">
    <property type="entry name" value="LD_lanti_pre"/>
    <property type="match status" value="1"/>
</dbReference>
<organism evidence="1 2">
    <name type="scientific">Saccharopolyspora phatthalungensis</name>
    <dbReference type="NCBI Taxonomy" id="664693"/>
    <lineage>
        <taxon>Bacteria</taxon>
        <taxon>Bacillati</taxon>
        <taxon>Actinomycetota</taxon>
        <taxon>Actinomycetes</taxon>
        <taxon>Pseudonocardiales</taxon>
        <taxon>Pseudonocardiaceae</taxon>
        <taxon>Saccharopolyspora</taxon>
    </lineage>
</organism>